<dbReference type="GO" id="GO:0032259">
    <property type="term" value="P:methylation"/>
    <property type="evidence" value="ECO:0007669"/>
    <property type="project" value="UniProtKB-KW"/>
</dbReference>
<accession>A0ABS7EGV1</accession>
<keyword evidence="3" id="KW-1185">Reference proteome</keyword>
<proteinExistence type="predicted"/>
<dbReference type="CDD" id="cd02440">
    <property type="entry name" value="AdoMet_MTases"/>
    <property type="match status" value="1"/>
</dbReference>
<evidence type="ECO:0000313" key="3">
    <source>
        <dbReference type="Proteomes" id="UP001166251"/>
    </source>
</evidence>
<keyword evidence="2" id="KW-0808">Transferase</keyword>
<evidence type="ECO:0000313" key="2">
    <source>
        <dbReference type="EMBL" id="MBW8190912.1"/>
    </source>
</evidence>
<dbReference type="Proteomes" id="UP001166251">
    <property type="component" value="Unassembled WGS sequence"/>
</dbReference>
<dbReference type="RefSeq" id="WP_220103597.1">
    <property type="nucleotide sequence ID" value="NZ_JAHZSS010000007.1"/>
</dbReference>
<evidence type="ECO:0000259" key="1">
    <source>
        <dbReference type="Pfam" id="PF08241"/>
    </source>
</evidence>
<dbReference type="InterPro" id="IPR013216">
    <property type="entry name" value="Methyltransf_11"/>
</dbReference>
<reference evidence="2" key="1">
    <citation type="submission" date="2021-07" db="EMBL/GenBank/DDBJ databases">
        <title>Neiella marina sp. nov., isolated from the intestinal content of sea cucumber Apostichopus japonicus.</title>
        <authorList>
            <person name="Bai X."/>
        </authorList>
    </citation>
    <scope>NUCLEOTIDE SEQUENCE</scope>
    <source>
        <strain evidence="2">126</strain>
    </source>
</reference>
<dbReference type="SUPFAM" id="SSF53335">
    <property type="entry name" value="S-adenosyl-L-methionine-dependent methyltransferases"/>
    <property type="match status" value="1"/>
</dbReference>
<organism evidence="2 3">
    <name type="scientific">Neiella holothuriorum</name>
    <dbReference type="NCBI Taxonomy" id="2870530"/>
    <lineage>
        <taxon>Bacteria</taxon>
        <taxon>Pseudomonadati</taxon>
        <taxon>Pseudomonadota</taxon>
        <taxon>Gammaproteobacteria</taxon>
        <taxon>Alteromonadales</taxon>
        <taxon>Echinimonadaceae</taxon>
        <taxon>Neiella</taxon>
    </lineage>
</organism>
<dbReference type="EMBL" id="JAHZSS010000007">
    <property type="protein sequence ID" value="MBW8190912.1"/>
    <property type="molecule type" value="Genomic_DNA"/>
</dbReference>
<comment type="caution">
    <text evidence="2">The sequence shown here is derived from an EMBL/GenBank/DDBJ whole genome shotgun (WGS) entry which is preliminary data.</text>
</comment>
<dbReference type="PANTHER" id="PTHR43591">
    <property type="entry name" value="METHYLTRANSFERASE"/>
    <property type="match status" value="1"/>
</dbReference>
<protein>
    <submittedName>
        <fullName evidence="2">Class I SAM-dependent methyltransferase</fullName>
    </submittedName>
</protein>
<dbReference type="InterPro" id="IPR029063">
    <property type="entry name" value="SAM-dependent_MTases_sf"/>
</dbReference>
<name>A0ABS7EGV1_9GAMM</name>
<dbReference type="GO" id="GO:0008168">
    <property type="term" value="F:methyltransferase activity"/>
    <property type="evidence" value="ECO:0007669"/>
    <property type="project" value="UniProtKB-KW"/>
</dbReference>
<feature type="domain" description="Methyltransferase type 11" evidence="1">
    <location>
        <begin position="48"/>
        <end position="144"/>
    </location>
</feature>
<sequence>MKHWQSYWNSGQHSSIPNDVKDIYGLTLKGFWGEVFSAPLVPPKNAILEVCCGNGALPNLLLTQPMLQQGHWHATDYSSLNKANFAVSASDSRLKIQGKVNAEKLPFEDETYDVVVSQFGIEYANDNAFLEALRVLVEGGIFAFIAHPASSRLITEHQQALVAKDSAMELIAILKRLSNEPQRQEYKDSFNAFMANTPDQIKRELALAGMFEAANAFFAQALKINKAQRQGLVGSIERCFVDYYARMEDMVAAALTEQRIDRLCKLLEAKGASLSLHKEISVEGQVVAIGQLWQK</sequence>
<dbReference type="Gene3D" id="3.40.50.150">
    <property type="entry name" value="Vaccinia Virus protein VP39"/>
    <property type="match status" value="1"/>
</dbReference>
<keyword evidence="2" id="KW-0489">Methyltransferase</keyword>
<dbReference type="Pfam" id="PF08241">
    <property type="entry name" value="Methyltransf_11"/>
    <property type="match status" value="1"/>
</dbReference>
<gene>
    <name evidence="2" type="ORF">K0504_07675</name>
</gene>